<dbReference type="InterPro" id="IPR013792">
    <property type="entry name" value="RNA3'P_cycl/enolpyr_Trfase_a/b"/>
</dbReference>
<keyword evidence="2" id="KW-0808">Transferase</keyword>
<evidence type="ECO:0000256" key="1">
    <source>
        <dbReference type="SAM" id="MobiDB-lite"/>
    </source>
</evidence>
<feature type="region of interest" description="Disordered" evidence="1">
    <location>
        <begin position="1"/>
        <end position="64"/>
    </location>
</feature>
<dbReference type="OrthoDB" id="5469219at2"/>
<reference evidence="2 3" key="1">
    <citation type="submission" date="2016-12" db="EMBL/GenBank/DDBJ databases">
        <authorList>
            <person name="Song W.-J."/>
            <person name="Kurnit D.M."/>
        </authorList>
    </citation>
    <scope>NUCLEOTIDE SEQUENCE [LARGE SCALE GENOMIC DNA]</scope>
    <source>
        <strain evidence="2 3">DSM 11393</strain>
    </source>
</reference>
<dbReference type="SUPFAM" id="SSF55205">
    <property type="entry name" value="EPT/RTPC-like"/>
    <property type="match status" value="1"/>
</dbReference>
<sequence>MSYFKKFPEKNDNQSSDKHKNKPHDNENFSDTNKNEYKHHEKRKSSFIKREGGSYNNTENQENAETEVFKPNNQMTEGLIELDLDLMKLLVRRSKLLNKAQQRLSGQAFSSFEKEVRQAFESNAQKFSRDPKFTRQFFNLIQDLKLLHSANDAKEAYKLSPARKPVELNLNATAEQLLANIYIFLGAYTMSPIEIANLPQTEASESLIQALNMGNANIYRNNNTLINATKEKLNFFDKSLFAGEQLFNFFLLSFVNTFNIGRCRINTGNQLKNIDLKSLRSFLPQLGARLAHQIPGSSSAPVFIESSGVFDSTLCLNGTLFENIQANEREEFVFSFCAALFTALSSTKRSFSITTENLDSSCQKGFNKASKLVLPFLSQLNVHSELSENNLSLNAEKIDLTQKVKINSDLNLSASFLALSLAHGGIVNLNDFYADYKLKENNISVFFNKIGIELEQNANCLSAKRKTDWQIKNFEQLEINDFNSLNTKFKPIALALLATLVLKGVSKITLNLSEESEEFKQVSSEFLSLLRLTIEDNCLKKQNEVSETENQTAFISPNPWWILALAVASLQYLGQFKGQKASLQLVNPKDIEQIYPQYWSLFNALPNPSLKNTQNVSQADEPTKRRFIAE</sequence>
<dbReference type="EMBL" id="FRDI01000003">
    <property type="protein sequence ID" value="SHN55998.1"/>
    <property type="molecule type" value="Genomic_DNA"/>
</dbReference>
<dbReference type="AlphaFoldDB" id="A0A1M7SC10"/>
<dbReference type="STRING" id="1121455.SAMN02745728_00740"/>
<dbReference type="GO" id="GO:0016765">
    <property type="term" value="F:transferase activity, transferring alkyl or aryl (other than methyl) groups"/>
    <property type="evidence" value="ECO:0007669"/>
    <property type="project" value="InterPro"/>
</dbReference>
<evidence type="ECO:0000313" key="3">
    <source>
        <dbReference type="Proteomes" id="UP000186469"/>
    </source>
</evidence>
<dbReference type="Gene3D" id="3.65.10.10">
    <property type="entry name" value="Enolpyruvate transferase domain"/>
    <property type="match status" value="2"/>
</dbReference>
<gene>
    <name evidence="2" type="ORF">SAMN02745728_00740</name>
</gene>
<proteinExistence type="predicted"/>
<dbReference type="InterPro" id="IPR036968">
    <property type="entry name" value="Enolpyruvate_Tfrase_sf"/>
</dbReference>
<name>A0A1M7SC10_9BACT</name>
<accession>A0A1M7SC10</accession>
<feature type="compositionally biased region" description="Basic and acidic residues" evidence="1">
    <location>
        <begin position="1"/>
        <end position="39"/>
    </location>
</feature>
<organism evidence="2 3">
    <name type="scientific">Desulfovibrio litoralis DSM 11393</name>
    <dbReference type="NCBI Taxonomy" id="1121455"/>
    <lineage>
        <taxon>Bacteria</taxon>
        <taxon>Pseudomonadati</taxon>
        <taxon>Thermodesulfobacteriota</taxon>
        <taxon>Desulfovibrionia</taxon>
        <taxon>Desulfovibrionales</taxon>
        <taxon>Desulfovibrionaceae</taxon>
        <taxon>Desulfovibrio</taxon>
    </lineage>
</organism>
<dbReference type="Proteomes" id="UP000186469">
    <property type="component" value="Unassembled WGS sequence"/>
</dbReference>
<evidence type="ECO:0000313" key="2">
    <source>
        <dbReference type="EMBL" id="SHN55998.1"/>
    </source>
</evidence>
<keyword evidence="3" id="KW-1185">Reference proteome</keyword>
<dbReference type="RefSeq" id="WP_072696431.1">
    <property type="nucleotide sequence ID" value="NZ_FRDI01000003.1"/>
</dbReference>
<protein>
    <submittedName>
        <fullName evidence="2">3-phosphoshikimate 1-carboxyvinyltransferase</fullName>
    </submittedName>
</protein>